<dbReference type="Gene3D" id="1.10.150.130">
    <property type="match status" value="1"/>
</dbReference>
<sequence length="343" mass="37965">MAYGQLDGQRWRARYKRPDGTVGSLSGFDSKKAAKEWAGDQEALIRRNLWIGPLAGATLFGGFAEAHLDAIRGRLEPNTVAKMRSFLDNHLLPQWESWPLAGIFNGYLEIEKWVSELHEDYAESTVASIFATFSGLMKAAANARLIPASPCSSVRVTSGAYDTEYLVASPVQILRGAMRLYKCGLGLHGFVLCLMDAYTGARWGELVGQQRHEYDSAVRAIAIREPLKEFSGRVFKGGKAPAEIAAPSRRRGKQRKGRTKTPAGTRLVEIPPSIAVFYEELMDSHSHPFILCSPEGNPWRRSNFRYRYWRPAWDGAAEDKPGSVPPILEGSPSTKGATLTRHG</sequence>
<reference evidence="4 5" key="1">
    <citation type="submission" date="2016-10" db="EMBL/GenBank/DDBJ databases">
        <authorList>
            <person name="de Groot N.N."/>
        </authorList>
    </citation>
    <scope>NUCLEOTIDE SEQUENCE [LARGE SCALE GENOMIC DNA]</scope>
    <source>
        <strain evidence="4 5">CPCC 202699</strain>
    </source>
</reference>
<feature type="region of interest" description="Disordered" evidence="3">
    <location>
        <begin position="319"/>
        <end position="343"/>
    </location>
</feature>
<accession>A0A1H2SHM1</accession>
<proteinExistence type="predicted"/>
<feature type="compositionally biased region" description="Basic residues" evidence="3">
    <location>
        <begin position="248"/>
        <end position="259"/>
    </location>
</feature>
<dbReference type="GO" id="GO:0003677">
    <property type="term" value="F:DNA binding"/>
    <property type="evidence" value="ECO:0007669"/>
    <property type="project" value="UniProtKB-KW"/>
</dbReference>
<dbReference type="GO" id="GO:0006310">
    <property type="term" value="P:DNA recombination"/>
    <property type="evidence" value="ECO:0007669"/>
    <property type="project" value="UniProtKB-KW"/>
</dbReference>
<name>A0A1H2SHM1_9PSEU</name>
<dbReference type="STRING" id="589385.SAMN05421504_101225"/>
<evidence type="ECO:0000256" key="3">
    <source>
        <dbReference type="SAM" id="MobiDB-lite"/>
    </source>
</evidence>
<keyword evidence="2" id="KW-0233">DNA recombination</keyword>
<evidence type="ECO:0000313" key="5">
    <source>
        <dbReference type="Proteomes" id="UP000199515"/>
    </source>
</evidence>
<evidence type="ECO:0000256" key="2">
    <source>
        <dbReference type="ARBA" id="ARBA00023172"/>
    </source>
</evidence>
<feature type="region of interest" description="Disordered" evidence="3">
    <location>
        <begin position="241"/>
        <end position="264"/>
    </location>
</feature>
<organism evidence="4 5">
    <name type="scientific">Amycolatopsis xylanica</name>
    <dbReference type="NCBI Taxonomy" id="589385"/>
    <lineage>
        <taxon>Bacteria</taxon>
        <taxon>Bacillati</taxon>
        <taxon>Actinomycetota</taxon>
        <taxon>Actinomycetes</taxon>
        <taxon>Pseudonocardiales</taxon>
        <taxon>Pseudonocardiaceae</taxon>
        <taxon>Amycolatopsis</taxon>
    </lineage>
</organism>
<gene>
    <name evidence="4" type="ORF">SAMN05421504_101225</name>
</gene>
<dbReference type="GO" id="GO:0015074">
    <property type="term" value="P:DNA integration"/>
    <property type="evidence" value="ECO:0007669"/>
    <property type="project" value="InterPro"/>
</dbReference>
<dbReference type="Proteomes" id="UP000199515">
    <property type="component" value="Unassembled WGS sequence"/>
</dbReference>
<dbReference type="Gene3D" id="1.10.443.10">
    <property type="entry name" value="Intergrase catalytic core"/>
    <property type="match status" value="1"/>
</dbReference>
<evidence type="ECO:0000313" key="4">
    <source>
        <dbReference type="EMBL" id="SDW31101.1"/>
    </source>
</evidence>
<keyword evidence="1" id="KW-0238">DNA-binding</keyword>
<dbReference type="SUPFAM" id="SSF56349">
    <property type="entry name" value="DNA breaking-rejoining enzymes"/>
    <property type="match status" value="1"/>
</dbReference>
<dbReference type="EMBL" id="FNON01000001">
    <property type="protein sequence ID" value="SDW31101.1"/>
    <property type="molecule type" value="Genomic_DNA"/>
</dbReference>
<dbReference type="InterPro" id="IPR011010">
    <property type="entry name" value="DNA_brk_join_enz"/>
</dbReference>
<dbReference type="InterPro" id="IPR013762">
    <property type="entry name" value="Integrase-like_cat_sf"/>
</dbReference>
<dbReference type="InterPro" id="IPR010998">
    <property type="entry name" value="Integrase_recombinase_N"/>
</dbReference>
<dbReference type="AlphaFoldDB" id="A0A1H2SHM1"/>
<keyword evidence="5" id="KW-1185">Reference proteome</keyword>
<evidence type="ECO:0000256" key="1">
    <source>
        <dbReference type="ARBA" id="ARBA00023125"/>
    </source>
</evidence>
<protein>
    <submittedName>
        <fullName evidence="4">Uncharacterized protein</fullName>
    </submittedName>
</protein>